<accession>A0AAN9R9C3</accession>
<sequence length="101" mass="10862">MATIVTTGAHTSHAQPNFVSAPQLLTDENLICLPTSGYVALGTHHLLSPLLAFSNYLLFPLLGHQPLNSSLQGETRHLRNENSLLLVLSSETMSGTVVVKD</sequence>
<keyword evidence="2" id="KW-1185">Reference proteome</keyword>
<gene>
    <name evidence="1" type="ORF">VNO77_04732</name>
</gene>
<organism evidence="1 2">
    <name type="scientific">Canavalia gladiata</name>
    <name type="common">Sword bean</name>
    <name type="synonym">Dolichos gladiatus</name>
    <dbReference type="NCBI Taxonomy" id="3824"/>
    <lineage>
        <taxon>Eukaryota</taxon>
        <taxon>Viridiplantae</taxon>
        <taxon>Streptophyta</taxon>
        <taxon>Embryophyta</taxon>
        <taxon>Tracheophyta</taxon>
        <taxon>Spermatophyta</taxon>
        <taxon>Magnoliopsida</taxon>
        <taxon>eudicotyledons</taxon>
        <taxon>Gunneridae</taxon>
        <taxon>Pentapetalae</taxon>
        <taxon>rosids</taxon>
        <taxon>fabids</taxon>
        <taxon>Fabales</taxon>
        <taxon>Fabaceae</taxon>
        <taxon>Papilionoideae</taxon>
        <taxon>50 kb inversion clade</taxon>
        <taxon>NPAAA clade</taxon>
        <taxon>indigoferoid/millettioid clade</taxon>
        <taxon>Phaseoleae</taxon>
        <taxon>Canavalia</taxon>
    </lineage>
</organism>
<dbReference type="AlphaFoldDB" id="A0AAN9R9C3"/>
<comment type="caution">
    <text evidence="1">The sequence shown here is derived from an EMBL/GenBank/DDBJ whole genome shotgun (WGS) entry which is preliminary data.</text>
</comment>
<protein>
    <submittedName>
        <fullName evidence="1">Uncharacterized protein</fullName>
    </submittedName>
</protein>
<evidence type="ECO:0000313" key="2">
    <source>
        <dbReference type="Proteomes" id="UP001367508"/>
    </source>
</evidence>
<dbReference type="EMBL" id="JAYMYQ010000001">
    <property type="protein sequence ID" value="KAK7362614.1"/>
    <property type="molecule type" value="Genomic_DNA"/>
</dbReference>
<evidence type="ECO:0000313" key="1">
    <source>
        <dbReference type="EMBL" id="KAK7362614.1"/>
    </source>
</evidence>
<reference evidence="1 2" key="1">
    <citation type="submission" date="2024-01" db="EMBL/GenBank/DDBJ databases">
        <title>The genomes of 5 underutilized Papilionoideae crops provide insights into root nodulation and disease resistanc.</title>
        <authorList>
            <person name="Jiang F."/>
        </authorList>
    </citation>
    <scope>NUCLEOTIDE SEQUENCE [LARGE SCALE GENOMIC DNA]</scope>
    <source>
        <strain evidence="1">LVBAO_FW01</strain>
        <tissue evidence="1">Leaves</tissue>
    </source>
</reference>
<dbReference type="Proteomes" id="UP001367508">
    <property type="component" value="Unassembled WGS sequence"/>
</dbReference>
<name>A0AAN9R9C3_CANGL</name>
<proteinExistence type="predicted"/>